<organism evidence="3 4">
    <name type="scientific">Brassica carinata</name>
    <name type="common">Ethiopian mustard</name>
    <name type="synonym">Abyssinian cabbage</name>
    <dbReference type="NCBI Taxonomy" id="52824"/>
    <lineage>
        <taxon>Eukaryota</taxon>
        <taxon>Viridiplantae</taxon>
        <taxon>Streptophyta</taxon>
        <taxon>Embryophyta</taxon>
        <taxon>Tracheophyta</taxon>
        <taxon>Spermatophyta</taxon>
        <taxon>Magnoliopsida</taxon>
        <taxon>eudicotyledons</taxon>
        <taxon>Gunneridae</taxon>
        <taxon>Pentapetalae</taxon>
        <taxon>rosids</taxon>
        <taxon>malvids</taxon>
        <taxon>Brassicales</taxon>
        <taxon>Brassicaceae</taxon>
        <taxon>Brassiceae</taxon>
        <taxon>Brassica</taxon>
    </lineage>
</organism>
<comment type="caution">
    <text evidence="3">The sequence shown here is derived from an EMBL/GenBank/DDBJ whole genome shotgun (WGS) entry which is preliminary data.</text>
</comment>
<dbReference type="InterPro" id="IPR008974">
    <property type="entry name" value="TRAF-like"/>
</dbReference>
<dbReference type="EMBL" id="JAAMPC010000006">
    <property type="protein sequence ID" value="KAG2307794.1"/>
    <property type="molecule type" value="Genomic_DNA"/>
</dbReference>
<accession>A0A8X8ALA1</accession>
<dbReference type="Gene3D" id="2.60.210.10">
    <property type="entry name" value="Apoptosis, Tumor Necrosis Factor Receptor Associated Protein 2, Chain A"/>
    <property type="match status" value="1"/>
</dbReference>
<dbReference type="PANTHER" id="PTHR46236">
    <property type="entry name" value="TRAF-LIKE SUPERFAMILY PROTEIN"/>
    <property type="match status" value="1"/>
</dbReference>
<sequence length="300" mass="34481">MWNQVGNKLTRLVVFPNGKYLNVCLLATNFKILPCGWRRHTKLRLTFVDQLSEKLSEHKEKQGWLDRKSILICVPEMLTKLHDKKSGFLVNDELKIVAEVDVLKVIGRLDVSEEESQEVTQPLKRAKLSDGAVSIHLNKETSSVEECVDVNGFQPSQVQSVKRLFERHPDMALEFRAKSQHLRTSCMNVLLNLIETLCQSLKDLSLDDLSQAEKALTYLKCSGFKVDLLERRLEELEEMKNKEEELEEELKGSKEKCSDIEALLEKKKEELKDLKQKCSDIENEKAKVLAARALPQMLFD</sequence>
<keyword evidence="1 2" id="KW-0175">Coiled coil</keyword>
<dbReference type="Proteomes" id="UP000886595">
    <property type="component" value="Unassembled WGS sequence"/>
</dbReference>
<gene>
    <name evidence="3" type="ORF">Bca52824_027542</name>
</gene>
<protein>
    <recommendedName>
        <fullName evidence="5">MATH domain-containing protein</fullName>
    </recommendedName>
</protein>
<dbReference type="PANTHER" id="PTHR46236:SF11">
    <property type="entry name" value="TRAF-LIKE SUPERFAMILY PROTEIN"/>
    <property type="match status" value="1"/>
</dbReference>
<dbReference type="InterPro" id="IPR050804">
    <property type="entry name" value="MCC"/>
</dbReference>
<name>A0A8X8ALA1_BRACI</name>
<evidence type="ECO:0008006" key="5">
    <source>
        <dbReference type="Google" id="ProtNLM"/>
    </source>
</evidence>
<evidence type="ECO:0000256" key="1">
    <source>
        <dbReference type="ARBA" id="ARBA00023054"/>
    </source>
</evidence>
<evidence type="ECO:0000313" key="4">
    <source>
        <dbReference type="Proteomes" id="UP000886595"/>
    </source>
</evidence>
<dbReference type="InterPro" id="IPR002083">
    <property type="entry name" value="MATH/TRAF_dom"/>
</dbReference>
<dbReference type="AlphaFoldDB" id="A0A8X8ALA1"/>
<dbReference type="CDD" id="cd00121">
    <property type="entry name" value="MATH"/>
    <property type="match status" value="1"/>
</dbReference>
<reference evidence="3 4" key="1">
    <citation type="submission" date="2020-02" db="EMBL/GenBank/DDBJ databases">
        <authorList>
            <person name="Ma Q."/>
            <person name="Huang Y."/>
            <person name="Song X."/>
            <person name="Pei D."/>
        </authorList>
    </citation>
    <scope>NUCLEOTIDE SEQUENCE [LARGE SCALE GENOMIC DNA]</scope>
    <source>
        <strain evidence="3">Sxm20200214</strain>
        <tissue evidence="3">Leaf</tissue>
    </source>
</reference>
<feature type="coiled-coil region" evidence="2">
    <location>
        <begin position="225"/>
        <end position="291"/>
    </location>
</feature>
<dbReference type="SUPFAM" id="SSF49599">
    <property type="entry name" value="TRAF domain-like"/>
    <property type="match status" value="1"/>
</dbReference>
<evidence type="ECO:0000256" key="2">
    <source>
        <dbReference type="SAM" id="Coils"/>
    </source>
</evidence>
<keyword evidence="4" id="KW-1185">Reference proteome</keyword>
<evidence type="ECO:0000313" key="3">
    <source>
        <dbReference type="EMBL" id="KAG2307794.1"/>
    </source>
</evidence>
<proteinExistence type="predicted"/>
<dbReference type="OrthoDB" id="289038at2759"/>